<proteinExistence type="predicted"/>
<reference evidence="1" key="2">
    <citation type="submission" date="2021-02" db="EMBL/GenBank/DDBJ databases">
        <authorList>
            <person name="Kimball J.A."/>
            <person name="Haas M.W."/>
            <person name="Macchietto M."/>
            <person name="Kono T."/>
            <person name="Duquette J."/>
            <person name="Shao M."/>
        </authorList>
    </citation>
    <scope>NUCLEOTIDE SEQUENCE</scope>
    <source>
        <tissue evidence="1">Fresh leaf tissue</tissue>
    </source>
</reference>
<comment type="caution">
    <text evidence="1">The sequence shown here is derived from an EMBL/GenBank/DDBJ whole genome shotgun (WGS) entry which is preliminary data.</text>
</comment>
<evidence type="ECO:0000313" key="2">
    <source>
        <dbReference type="Proteomes" id="UP000729402"/>
    </source>
</evidence>
<keyword evidence="2" id="KW-1185">Reference proteome</keyword>
<evidence type="ECO:0000313" key="1">
    <source>
        <dbReference type="EMBL" id="KAG8058111.1"/>
    </source>
</evidence>
<organism evidence="1 2">
    <name type="scientific">Zizania palustris</name>
    <name type="common">Northern wild rice</name>
    <dbReference type="NCBI Taxonomy" id="103762"/>
    <lineage>
        <taxon>Eukaryota</taxon>
        <taxon>Viridiplantae</taxon>
        <taxon>Streptophyta</taxon>
        <taxon>Embryophyta</taxon>
        <taxon>Tracheophyta</taxon>
        <taxon>Spermatophyta</taxon>
        <taxon>Magnoliopsida</taxon>
        <taxon>Liliopsida</taxon>
        <taxon>Poales</taxon>
        <taxon>Poaceae</taxon>
        <taxon>BOP clade</taxon>
        <taxon>Oryzoideae</taxon>
        <taxon>Oryzeae</taxon>
        <taxon>Zizaniinae</taxon>
        <taxon>Zizania</taxon>
    </lineage>
</organism>
<dbReference type="EMBL" id="JAAALK010000287">
    <property type="protein sequence ID" value="KAG8058111.1"/>
    <property type="molecule type" value="Genomic_DNA"/>
</dbReference>
<dbReference type="AlphaFoldDB" id="A0A8J5VFN6"/>
<gene>
    <name evidence="1" type="ORF">GUJ93_ZPchr0002g25501</name>
</gene>
<protein>
    <submittedName>
        <fullName evidence="1">Uncharacterized protein</fullName>
    </submittedName>
</protein>
<accession>A0A8J5VFN6</accession>
<dbReference type="Proteomes" id="UP000729402">
    <property type="component" value="Unassembled WGS sequence"/>
</dbReference>
<name>A0A8J5VFN6_ZIZPA</name>
<reference evidence="1" key="1">
    <citation type="journal article" date="2021" name="bioRxiv">
        <title>Whole Genome Assembly and Annotation of Northern Wild Rice, Zizania palustris L., Supports a Whole Genome Duplication in the Zizania Genus.</title>
        <authorList>
            <person name="Haas M."/>
            <person name="Kono T."/>
            <person name="Macchietto M."/>
            <person name="Millas R."/>
            <person name="McGilp L."/>
            <person name="Shao M."/>
            <person name="Duquette J."/>
            <person name="Hirsch C.N."/>
            <person name="Kimball J."/>
        </authorList>
    </citation>
    <scope>NUCLEOTIDE SEQUENCE</scope>
    <source>
        <tissue evidence="1">Fresh leaf tissue</tissue>
    </source>
</reference>
<sequence>MSSLASVSLLLKSSPRRQQTTRWPPPGPPPAIAADDGLTAAWTHGRVGGSGSILIDRWPPPSMVRHFDDAVSPKRQNPRHVVDRDARVLWPLHTVMATPTRTIGVPMDDVVEAEPLGLAVGAMLGLAGVAYVVLEQVMATRENAEPEIEGKPNHTL</sequence>